<dbReference type="GO" id="GO:0005524">
    <property type="term" value="F:ATP binding"/>
    <property type="evidence" value="ECO:0007669"/>
    <property type="project" value="UniProtKB-KW"/>
</dbReference>
<dbReference type="InterPro" id="IPR027417">
    <property type="entry name" value="P-loop_NTPase"/>
</dbReference>
<evidence type="ECO:0000256" key="2">
    <source>
        <dbReference type="ARBA" id="ARBA00022741"/>
    </source>
</evidence>
<dbReference type="CDD" id="cd03219">
    <property type="entry name" value="ABC_Mj1267_LivG_branched"/>
    <property type="match status" value="1"/>
</dbReference>
<evidence type="ECO:0000256" key="3">
    <source>
        <dbReference type="ARBA" id="ARBA00022840"/>
    </source>
</evidence>
<dbReference type="PROSITE" id="PS50893">
    <property type="entry name" value="ABC_TRANSPORTER_2"/>
    <property type="match status" value="1"/>
</dbReference>
<dbReference type="InterPro" id="IPR003439">
    <property type="entry name" value="ABC_transporter-like_ATP-bd"/>
</dbReference>
<accession>A0A346XWW5</accession>
<dbReference type="SUPFAM" id="SSF52540">
    <property type="entry name" value="P-loop containing nucleoside triphosphate hydrolases"/>
    <property type="match status" value="1"/>
</dbReference>
<dbReference type="InterPro" id="IPR032823">
    <property type="entry name" value="BCA_ABC_TP_C"/>
</dbReference>
<keyword evidence="2" id="KW-0547">Nucleotide-binding</keyword>
<dbReference type="InterPro" id="IPR051120">
    <property type="entry name" value="ABC_AA/LPS_Transport"/>
</dbReference>
<dbReference type="RefSeq" id="WP_114591325.1">
    <property type="nucleotide sequence ID" value="NZ_CP031165.1"/>
</dbReference>
<dbReference type="AlphaFoldDB" id="A0A346XWW5"/>
<dbReference type="SMART" id="SM00382">
    <property type="entry name" value="AAA"/>
    <property type="match status" value="1"/>
</dbReference>
<dbReference type="EMBL" id="CP031165">
    <property type="protein sequence ID" value="AXV06712.1"/>
    <property type="molecule type" value="Genomic_DNA"/>
</dbReference>
<dbReference type="GO" id="GO:0016887">
    <property type="term" value="F:ATP hydrolysis activity"/>
    <property type="evidence" value="ECO:0007669"/>
    <property type="project" value="InterPro"/>
</dbReference>
<dbReference type="KEGG" id="euz:DVS28_a2027"/>
<reference evidence="5 6" key="1">
    <citation type="submission" date="2018-09" db="EMBL/GenBank/DDBJ databases">
        <title>Complete genome sequence of Euzebya sp. DY32-46 isolated from seawater of Pacific Ocean.</title>
        <authorList>
            <person name="Xu L."/>
            <person name="Wu Y.-H."/>
            <person name="Xu X.-W."/>
        </authorList>
    </citation>
    <scope>NUCLEOTIDE SEQUENCE [LARGE SCALE GENOMIC DNA]</scope>
    <source>
        <strain evidence="5 6">DY32-46</strain>
    </source>
</reference>
<evidence type="ECO:0000313" key="5">
    <source>
        <dbReference type="EMBL" id="AXV06712.1"/>
    </source>
</evidence>
<evidence type="ECO:0000259" key="4">
    <source>
        <dbReference type="PROSITE" id="PS50893"/>
    </source>
</evidence>
<protein>
    <submittedName>
        <fullName evidence="5">Branched-chain amino acid transport ATP-binding protein LivG</fullName>
    </submittedName>
</protein>
<keyword evidence="1" id="KW-0813">Transport</keyword>
<proteinExistence type="predicted"/>
<dbReference type="PANTHER" id="PTHR45772">
    <property type="entry name" value="CONSERVED COMPONENT OF ABC TRANSPORTER FOR NATURAL AMINO ACIDS-RELATED"/>
    <property type="match status" value="1"/>
</dbReference>
<dbReference type="Pfam" id="PF00005">
    <property type="entry name" value="ABC_tran"/>
    <property type="match status" value="1"/>
</dbReference>
<dbReference type="FunFam" id="3.40.50.300:FF:000421">
    <property type="entry name" value="Branched-chain amino acid ABC transporter ATP-binding protein"/>
    <property type="match status" value="1"/>
</dbReference>
<feature type="domain" description="ABC transporter" evidence="4">
    <location>
        <begin position="5"/>
        <end position="254"/>
    </location>
</feature>
<dbReference type="PANTHER" id="PTHR45772:SF1">
    <property type="entry name" value="ABC TRANSPORTER ATP-BINDING PROTEIN"/>
    <property type="match status" value="1"/>
</dbReference>
<dbReference type="Gene3D" id="3.40.50.300">
    <property type="entry name" value="P-loop containing nucleotide triphosphate hydrolases"/>
    <property type="match status" value="1"/>
</dbReference>
<keyword evidence="6" id="KW-1185">Reference proteome</keyword>
<dbReference type="OrthoDB" id="9805514at2"/>
<dbReference type="GO" id="GO:0005886">
    <property type="term" value="C:plasma membrane"/>
    <property type="evidence" value="ECO:0007669"/>
    <property type="project" value="TreeGrafter"/>
</dbReference>
<organism evidence="5 6">
    <name type="scientific">Euzebya pacifica</name>
    <dbReference type="NCBI Taxonomy" id="1608957"/>
    <lineage>
        <taxon>Bacteria</taxon>
        <taxon>Bacillati</taxon>
        <taxon>Actinomycetota</taxon>
        <taxon>Nitriliruptoria</taxon>
        <taxon>Euzebyales</taxon>
    </lineage>
</organism>
<dbReference type="Pfam" id="PF12399">
    <property type="entry name" value="BCA_ABC_TP_C"/>
    <property type="match status" value="1"/>
</dbReference>
<dbReference type="Proteomes" id="UP000264006">
    <property type="component" value="Chromosome"/>
</dbReference>
<name>A0A346XWW5_9ACTN</name>
<evidence type="ECO:0000313" key="6">
    <source>
        <dbReference type="Proteomes" id="UP000264006"/>
    </source>
</evidence>
<dbReference type="InterPro" id="IPR003593">
    <property type="entry name" value="AAA+_ATPase"/>
</dbReference>
<gene>
    <name evidence="5" type="ORF">DVS28_a2027</name>
</gene>
<keyword evidence="3 5" id="KW-0067">ATP-binding</keyword>
<evidence type="ECO:0000256" key="1">
    <source>
        <dbReference type="ARBA" id="ARBA00022448"/>
    </source>
</evidence>
<sequence length="274" mass="30559">MTIGLTTRDLTLHLGGVTALNEVSLSVQPGTVHALIGPNGAGKTSFFNCISGFYRPTPESSVTLGDDELLRLRPDQVAQLGVARVFQNVELFGRATTLQNMMMGRHRLMRSNLFSDALWLGRTRREENVHRERVEELIEFLEMEDVRDTATHDLPYGMQKRVELGRALAMEPRLLLLDEPVAGMNTEEKEDVARFVLDIKRLLKVTMILIDHDMHFVMDLADQVSVLEFGTLIADGSADQVQGDPRVIEAYLGGSEGLDLSIDGQDSWVGALRR</sequence>